<evidence type="ECO:0000313" key="2">
    <source>
        <dbReference type="EMBL" id="EDT41036.1"/>
    </source>
</evidence>
<gene>
    <name evidence="2" type="ORF">BamMEX5DRAFT_3174</name>
</gene>
<dbReference type="GO" id="GO:0005524">
    <property type="term" value="F:ATP binding"/>
    <property type="evidence" value="ECO:0007669"/>
    <property type="project" value="InterPro"/>
</dbReference>
<dbReference type="PATRIC" id="fig|396597.7.peg.4815"/>
<dbReference type="EMBL" id="ABLK01000094">
    <property type="protein sequence ID" value="EDT41036.1"/>
    <property type="molecule type" value="Genomic_DNA"/>
</dbReference>
<name>B1T5V8_9BURK</name>
<accession>B1T5V8</accession>
<dbReference type="Proteomes" id="UP000004814">
    <property type="component" value="Unassembled WGS sequence"/>
</dbReference>
<dbReference type="GO" id="GO:0016879">
    <property type="term" value="F:ligase activity, forming carbon-nitrogen bonds"/>
    <property type="evidence" value="ECO:0007669"/>
    <property type="project" value="InterPro"/>
</dbReference>
<dbReference type="InterPro" id="IPR012796">
    <property type="entry name" value="Lysidine-tRNA-synth_C"/>
</dbReference>
<evidence type="ECO:0000259" key="1">
    <source>
        <dbReference type="Pfam" id="PF11734"/>
    </source>
</evidence>
<comment type="caution">
    <text evidence="2">The sequence shown here is derived from an EMBL/GenBank/DDBJ whole genome shotgun (WGS) entry which is preliminary data.</text>
</comment>
<dbReference type="GO" id="GO:0008033">
    <property type="term" value="P:tRNA processing"/>
    <property type="evidence" value="ECO:0007669"/>
    <property type="project" value="InterPro"/>
</dbReference>
<sequence>MPAWQRDVPLLFAGDRLVYVPRLGVNRGDGLSGDGLSGDGGWRRIEWRPDLLIA</sequence>
<feature type="domain" description="Lysidine-tRNA(Ile) synthetase C-terminal" evidence="1">
    <location>
        <begin position="2"/>
        <end position="33"/>
    </location>
</feature>
<evidence type="ECO:0000313" key="3">
    <source>
        <dbReference type="Proteomes" id="UP000004814"/>
    </source>
</evidence>
<organism evidence="2 3">
    <name type="scientific">Burkholderia ambifaria MEX-5</name>
    <dbReference type="NCBI Taxonomy" id="396597"/>
    <lineage>
        <taxon>Bacteria</taxon>
        <taxon>Pseudomonadati</taxon>
        <taxon>Pseudomonadota</taxon>
        <taxon>Betaproteobacteria</taxon>
        <taxon>Burkholderiales</taxon>
        <taxon>Burkholderiaceae</taxon>
        <taxon>Burkholderia</taxon>
        <taxon>Burkholderia cepacia complex</taxon>
    </lineage>
</organism>
<dbReference type="SUPFAM" id="SSF56037">
    <property type="entry name" value="PheT/TilS domain"/>
    <property type="match status" value="1"/>
</dbReference>
<dbReference type="AlphaFoldDB" id="B1T5V8"/>
<proteinExistence type="predicted"/>
<dbReference type="GO" id="GO:0005737">
    <property type="term" value="C:cytoplasm"/>
    <property type="evidence" value="ECO:0007669"/>
    <property type="project" value="InterPro"/>
</dbReference>
<reference evidence="2 3" key="1">
    <citation type="submission" date="2008-03" db="EMBL/GenBank/DDBJ databases">
        <title>Sequencing of the draft genome and assembly of Burkholderia ambifaria MEX-5.</title>
        <authorList>
            <consortium name="US DOE Joint Genome Institute (JGI-PGF)"/>
            <person name="Copeland A."/>
            <person name="Lucas S."/>
            <person name="Lapidus A."/>
            <person name="Glavina del Rio T."/>
            <person name="Dalin E."/>
            <person name="Tice H."/>
            <person name="Bruce D."/>
            <person name="Goodwin L."/>
            <person name="Pitluck S."/>
            <person name="Larimer F."/>
            <person name="Land M.L."/>
            <person name="Hauser L."/>
            <person name="Tiedje J."/>
            <person name="Richardson P."/>
        </authorList>
    </citation>
    <scope>NUCLEOTIDE SEQUENCE [LARGE SCALE GENOMIC DNA]</scope>
    <source>
        <strain evidence="2 3">MEX-5</strain>
    </source>
</reference>
<dbReference type="Pfam" id="PF11734">
    <property type="entry name" value="TilS_C"/>
    <property type="match status" value="1"/>
</dbReference>
<protein>
    <submittedName>
        <fullName evidence="2">tRNA(Ile)-lysidine synthetase</fullName>
    </submittedName>
</protein>